<keyword evidence="4" id="KW-1185">Reference proteome</keyword>
<feature type="domain" description="DUF7802" evidence="2">
    <location>
        <begin position="12"/>
        <end position="394"/>
    </location>
</feature>
<evidence type="ECO:0000259" key="2">
    <source>
        <dbReference type="Pfam" id="PF25085"/>
    </source>
</evidence>
<keyword evidence="1" id="KW-1133">Transmembrane helix</keyword>
<feature type="transmembrane region" description="Helical" evidence="1">
    <location>
        <begin position="98"/>
        <end position="117"/>
    </location>
</feature>
<dbReference type="OrthoDB" id="188749at2759"/>
<feature type="transmembrane region" description="Helical" evidence="1">
    <location>
        <begin position="206"/>
        <end position="229"/>
    </location>
</feature>
<keyword evidence="1" id="KW-0812">Transmembrane</keyword>
<dbReference type="PANTHER" id="PTHR35982:SF1">
    <property type="entry name" value="SPIROCYCLASE, AVEC FAMILY"/>
    <property type="match status" value="1"/>
</dbReference>
<feature type="transmembrane region" description="Helical" evidence="1">
    <location>
        <begin position="129"/>
        <end position="153"/>
    </location>
</feature>
<feature type="transmembrane region" description="Helical" evidence="1">
    <location>
        <begin position="29"/>
        <end position="47"/>
    </location>
</feature>
<comment type="caution">
    <text evidence="3">The sequence shown here is derived from an EMBL/GenBank/DDBJ whole genome shotgun (WGS) entry which is preliminary data.</text>
</comment>
<feature type="transmembrane region" description="Helical" evidence="1">
    <location>
        <begin position="280"/>
        <end position="298"/>
    </location>
</feature>
<evidence type="ECO:0000256" key="1">
    <source>
        <dbReference type="SAM" id="Phobius"/>
    </source>
</evidence>
<protein>
    <recommendedName>
        <fullName evidence="2">DUF7802 domain-containing protein</fullName>
    </recommendedName>
</protein>
<proteinExistence type="predicted"/>
<dbReference type="InterPro" id="IPR056704">
    <property type="entry name" value="DUF7802"/>
</dbReference>
<feature type="transmembrane region" description="Helical" evidence="1">
    <location>
        <begin position="173"/>
        <end position="194"/>
    </location>
</feature>
<reference evidence="3" key="1">
    <citation type="submission" date="2022-03" db="EMBL/GenBank/DDBJ databases">
        <authorList>
            <person name="Martin C."/>
        </authorList>
    </citation>
    <scope>NUCLEOTIDE SEQUENCE</scope>
</reference>
<feature type="transmembrane region" description="Helical" evidence="1">
    <location>
        <begin position="59"/>
        <end position="78"/>
    </location>
</feature>
<keyword evidence="1" id="KW-0472">Membrane</keyword>
<gene>
    <name evidence="3" type="ORF">OFUS_LOCUS18212</name>
</gene>
<accession>A0A8J1Y6I1</accession>
<organism evidence="3 4">
    <name type="scientific">Owenia fusiformis</name>
    <name type="common">Polychaete worm</name>
    <dbReference type="NCBI Taxonomy" id="6347"/>
    <lineage>
        <taxon>Eukaryota</taxon>
        <taxon>Metazoa</taxon>
        <taxon>Spiralia</taxon>
        <taxon>Lophotrochozoa</taxon>
        <taxon>Annelida</taxon>
        <taxon>Polychaeta</taxon>
        <taxon>Sedentaria</taxon>
        <taxon>Canalipalpata</taxon>
        <taxon>Sabellida</taxon>
        <taxon>Oweniida</taxon>
        <taxon>Oweniidae</taxon>
        <taxon>Owenia</taxon>
    </lineage>
</organism>
<sequence length="416" mass="47952">MDHVSKLFNKKVLNWLIAFRDPRDILEKHPSFLLCEVAFITFALLTLQHALKHGGRYKYLWIGTVLHGLTVESLSYFIPDIDNFWHAQSTVMLLGKRLPLHIMCVYPAWLYTAAIAVSRLKLKSWAEPFAMGLLVVMIDLPFDIMGIKLLWWTWHDTDPNIYDRHYWVPWTSYYFHATFASSFCFIFHGTRRLFSNTNNKWESASFPVELVCTLLPGIFSMPMGCLQFIPLYHTLHDVFHIHTEVCVFILLTTYTLIVWKSDRNPSPEARSSKGIKIDGLALHIVTHYCIYMYLVLFSQPEKNVSIGLHEPLGKCGIKEPVQTVSGMVLSKDKYLCKENYDEGYYDFHCLPGGKPPKDGLDWYTVCGTPFPNHMEYICVIFFACALGLTVFYHIFFCSSAPEKPVSNGKSKKIKSN</sequence>
<evidence type="ECO:0000313" key="4">
    <source>
        <dbReference type="Proteomes" id="UP000749559"/>
    </source>
</evidence>
<feature type="transmembrane region" description="Helical" evidence="1">
    <location>
        <begin position="374"/>
        <end position="395"/>
    </location>
</feature>
<name>A0A8J1Y6I1_OWEFU</name>
<dbReference type="AlphaFoldDB" id="A0A8J1Y6I1"/>
<dbReference type="PANTHER" id="PTHR35982">
    <property type="entry name" value="AGAP005361-PA"/>
    <property type="match status" value="1"/>
</dbReference>
<dbReference type="Proteomes" id="UP000749559">
    <property type="component" value="Unassembled WGS sequence"/>
</dbReference>
<dbReference type="Pfam" id="PF25085">
    <property type="entry name" value="DUF7802"/>
    <property type="match status" value="1"/>
</dbReference>
<dbReference type="EMBL" id="CAIIXF020000009">
    <property type="protein sequence ID" value="CAH1793351.1"/>
    <property type="molecule type" value="Genomic_DNA"/>
</dbReference>
<feature type="transmembrane region" description="Helical" evidence="1">
    <location>
        <begin position="241"/>
        <end position="259"/>
    </location>
</feature>
<evidence type="ECO:0000313" key="3">
    <source>
        <dbReference type="EMBL" id="CAH1793352.1"/>
    </source>
</evidence>
<dbReference type="EMBL" id="CAIIXF020000009">
    <property type="protein sequence ID" value="CAH1793352.1"/>
    <property type="molecule type" value="Genomic_DNA"/>
</dbReference>